<protein>
    <recommendedName>
        <fullName evidence="3">Tlde1 domain-containing protein</fullName>
    </recommendedName>
</protein>
<gene>
    <name evidence="4" type="ORF">EHS24_006725</name>
</gene>
<evidence type="ECO:0000259" key="3">
    <source>
        <dbReference type="Pfam" id="PF10908"/>
    </source>
</evidence>
<feature type="transmembrane region" description="Helical" evidence="2">
    <location>
        <begin position="27"/>
        <end position="52"/>
    </location>
</feature>
<keyword evidence="2" id="KW-0812">Transmembrane</keyword>
<organism evidence="4 5">
    <name type="scientific">Apiotrichum porosum</name>
    <dbReference type="NCBI Taxonomy" id="105984"/>
    <lineage>
        <taxon>Eukaryota</taxon>
        <taxon>Fungi</taxon>
        <taxon>Dikarya</taxon>
        <taxon>Basidiomycota</taxon>
        <taxon>Agaricomycotina</taxon>
        <taxon>Tremellomycetes</taxon>
        <taxon>Trichosporonales</taxon>
        <taxon>Trichosporonaceae</taxon>
        <taxon>Apiotrichum</taxon>
    </lineage>
</organism>
<dbReference type="AlphaFoldDB" id="A0A427XCE6"/>
<evidence type="ECO:0000256" key="1">
    <source>
        <dbReference type="SAM" id="MobiDB-lite"/>
    </source>
</evidence>
<feature type="compositionally biased region" description="Basic and acidic residues" evidence="1">
    <location>
        <begin position="217"/>
        <end position="229"/>
    </location>
</feature>
<dbReference type="Pfam" id="PF10908">
    <property type="entry name" value="Tlde1_dom"/>
    <property type="match status" value="1"/>
</dbReference>
<evidence type="ECO:0000313" key="5">
    <source>
        <dbReference type="Proteomes" id="UP000279236"/>
    </source>
</evidence>
<evidence type="ECO:0000256" key="2">
    <source>
        <dbReference type="SAM" id="Phobius"/>
    </source>
</evidence>
<dbReference type="Proteomes" id="UP000279236">
    <property type="component" value="Unassembled WGS sequence"/>
</dbReference>
<proteinExistence type="predicted"/>
<feature type="region of interest" description="Disordered" evidence="1">
    <location>
        <begin position="216"/>
        <end position="296"/>
    </location>
</feature>
<sequence>MAFAREVVRGGGSANGLKKILARSGKLVAWVAIPGAGVALALWSLATVAGAYSAATSIRANAHFMPVRASTAMVDPRGGEAASKLKQALVAREWAKFRRQAEAEKLAMAEKAKTAAAAALPVLAYARPDNPAESGGLGQAFRNLFSSPGSSARAGNGTAVYDIASATVTMPDGSRLEAHSGIGEMADNVRYVNQKMRGPTPPDTYNLSMRGILVPRRRGDPPHPHRRQDQAWPHRPARAFLSAARRPARSRMAALPSRTTSASSPPSSRGKIKRLVVVGGSSRGKAATVADNGRGV</sequence>
<comment type="caution">
    <text evidence="4">The sequence shown here is derived from an EMBL/GenBank/DDBJ whole genome shotgun (WGS) entry which is preliminary data.</text>
</comment>
<dbReference type="EMBL" id="RSCE01000030">
    <property type="protein sequence ID" value="RSH76508.1"/>
    <property type="molecule type" value="Genomic_DNA"/>
</dbReference>
<keyword evidence="2" id="KW-1133">Transmembrane helix</keyword>
<evidence type="ECO:0000313" key="4">
    <source>
        <dbReference type="EMBL" id="RSH76508.1"/>
    </source>
</evidence>
<dbReference type="InterPro" id="IPR021225">
    <property type="entry name" value="Tlde1_dom"/>
</dbReference>
<keyword evidence="5" id="KW-1185">Reference proteome</keyword>
<reference evidence="4 5" key="1">
    <citation type="submission" date="2018-11" db="EMBL/GenBank/DDBJ databases">
        <title>Genome sequence of Apiotrichum porosum DSM 27194.</title>
        <authorList>
            <person name="Aliyu H."/>
            <person name="Gorte O."/>
            <person name="Ochsenreither K."/>
        </authorList>
    </citation>
    <scope>NUCLEOTIDE SEQUENCE [LARGE SCALE GENOMIC DNA]</scope>
    <source>
        <strain evidence="4 5">DSM 27194</strain>
    </source>
</reference>
<accession>A0A427XCE6</accession>
<feature type="domain" description="Tlde1" evidence="3">
    <location>
        <begin position="175"/>
        <end position="211"/>
    </location>
</feature>
<name>A0A427XCE6_9TREE</name>
<feature type="compositionally biased region" description="Low complexity" evidence="1">
    <location>
        <begin position="238"/>
        <end position="269"/>
    </location>
</feature>
<keyword evidence="2" id="KW-0472">Membrane</keyword>